<dbReference type="Gene3D" id="3.40.630.10">
    <property type="entry name" value="Zn peptidases"/>
    <property type="match status" value="1"/>
</dbReference>
<name>H5SLM7_9DELT</name>
<feature type="binding site" evidence="7">
    <location>
        <position position="269"/>
    </location>
    <ligand>
        <name>Mn(2+)</name>
        <dbReference type="ChEBI" id="CHEBI:29035"/>
        <label>2</label>
    </ligand>
</feature>
<keyword evidence="5 7" id="KW-0645">Protease</keyword>
<dbReference type="GO" id="GO:0070006">
    <property type="term" value="F:metalloaminopeptidase activity"/>
    <property type="evidence" value="ECO:0007669"/>
    <property type="project" value="InterPro"/>
</dbReference>
<dbReference type="GO" id="GO:0030145">
    <property type="term" value="F:manganese ion binding"/>
    <property type="evidence" value="ECO:0007669"/>
    <property type="project" value="UniProtKB-UniRule"/>
</dbReference>
<dbReference type="GO" id="GO:0006508">
    <property type="term" value="P:proteolysis"/>
    <property type="evidence" value="ECO:0007669"/>
    <property type="project" value="UniProtKB-KW"/>
</dbReference>
<comment type="similarity">
    <text evidence="3 7">Belongs to the peptidase M17 family.</text>
</comment>
<feature type="binding site" evidence="7">
    <location>
        <position position="274"/>
    </location>
    <ligand>
        <name>Mn(2+)</name>
        <dbReference type="ChEBI" id="CHEBI:29035"/>
        <label>1</label>
    </ligand>
</feature>
<keyword evidence="7" id="KW-0963">Cytoplasm</keyword>
<feature type="active site" evidence="7">
    <location>
        <position position="281"/>
    </location>
</feature>
<dbReference type="PANTHER" id="PTHR11963">
    <property type="entry name" value="LEUCINE AMINOPEPTIDASE-RELATED"/>
    <property type="match status" value="1"/>
</dbReference>
<keyword evidence="6 7" id="KW-0378">Hydrolase</keyword>
<gene>
    <name evidence="7" type="primary">pepA</name>
    <name evidence="9" type="ORF">HGMM_F46H12C12</name>
</gene>
<feature type="active site" evidence="7">
    <location>
        <position position="355"/>
    </location>
</feature>
<evidence type="ECO:0000313" key="9">
    <source>
        <dbReference type="EMBL" id="BAL57063.1"/>
    </source>
</evidence>
<evidence type="ECO:0000256" key="3">
    <source>
        <dbReference type="ARBA" id="ARBA00009528"/>
    </source>
</evidence>
<feature type="binding site" evidence="7">
    <location>
        <position position="353"/>
    </location>
    <ligand>
        <name>Mn(2+)</name>
        <dbReference type="ChEBI" id="CHEBI:29035"/>
        <label>2</label>
    </ligand>
</feature>
<dbReference type="Pfam" id="PF00883">
    <property type="entry name" value="Peptidase_M17"/>
    <property type="match status" value="1"/>
</dbReference>
<dbReference type="InterPro" id="IPR011356">
    <property type="entry name" value="Leucine_aapep/pepB"/>
</dbReference>
<dbReference type="NCBIfam" id="NF002074">
    <property type="entry name" value="PRK00913.1-4"/>
    <property type="match status" value="1"/>
</dbReference>
<keyword evidence="7" id="KW-0479">Metal-binding</keyword>
<evidence type="ECO:0000256" key="7">
    <source>
        <dbReference type="HAMAP-Rule" id="MF_00181"/>
    </source>
</evidence>
<comment type="function">
    <text evidence="7">Presumably involved in the processing and regular turnover of intracellular proteins. Catalyzes the removal of unsubstituted N-terminal amino acids from various peptides.</text>
</comment>
<keyword evidence="4 7" id="KW-0031">Aminopeptidase</keyword>
<dbReference type="InterPro" id="IPR008283">
    <property type="entry name" value="Peptidase_M17_N"/>
</dbReference>
<dbReference type="PROSITE" id="PS00631">
    <property type="entry name" value="CYTOSOL_AP"/>
    <property type="match status" value="1"/>
</dbReference>
<dbReference type="SUPFAM" id="SSF53187">
    <property type="entry name" value="Zn-dependent exopeptidases"/>
    <property type="match status" value="1"/>
</dbReference>
<dbReference type="EMBL" id="AP011765">
    <property type="protein sequence ID" value="BAL57063.1"/>
    <property type="molecule type" value="Genomic_DNA"/>
</dbReference>
<evidence type="ECO:0000256" key="5">
    <source>
        <dbReference type="ARBA" id="ARBA00022670"/>
    </source>
</evidence>
<sequence length="501" mass="53150">MNIVLGPAGPKTTVDVLAVLVTEDELARDEVVSEFDHALGGGLRKIIKQEEWTGKKDTQLVLPTYGKLGARKLVLIGLGASKDLREPEVRIGAVKAVRVANAEKAESLAVILHRGADAGSVRVAAEGIVLGSYRFDKYLTGDRRPKKQLGTVTLTLRSYGKAGARASKQELDALEAGIAVGQAVNLVRDLVNEPANEMTPAQLANVAQEVAAKGELKITVLDRKQIIAAGMKLLDAVGRGSRNEQRFVHMTYAPAKARKGRKRVVVVGKGLTFDSGGLCIKQAQGMGDMKCDMAGAALSVGIMAAVSALKPDVEVHGIFAAAENMPDGNAYRPGDIFGSLDGKTVEIVNTDAEGRLVLADALSYATRLKPDVLIDHATLTGACMIALGTLTAGLYSNDDELAAAYLAAAKSAGESMWRMPLLEELRESLKSEVADLKHTGDRYGGSITAALFLREFIGESKWVHLDIAGPAFLDRQTALSPKGATGFGLLTLVRFIEGLQS</sequence>
<evidence type="ECO:0000256" key="1">
    <source>
        <dbReference type="ARBA" id="ARBA00000135"/>
    </source>
</evidence>
<dbReference type="InterPro" id="IPR043472">
    <property type="entry name" value="Macro_dom-like"/>
</dbReference>
<keyword evidence="7" id="KW-0464">Manganese</keyword>
<dbReference type="InterPro" id="IPR023042">
    <property type="entry name" value="Peptidase_M17_leu_NH2_pept"/>
</dbReference>
<dbReference type="NCBIfam" id="NF002073">
    <property type="entry name" value="PRK00913.1-2"/>
    <property type="match status" value="1"/>
</dbReference>
<feature type="binding site" evidence="7">
    <location>
        <position position="292"/>
    </location>
    <ligand>
        <name>Mn(2+)</name>
        <dbReference type="ChEBI" id="CHEBI:29035"/>
        <label>2</label>
    </ligand>
</feature>
<feature type="binding site" evidence="7">
    <location>
        <position position="353"/>
    </location>
    <ligand>
        <name>Mn(2+)</name>
        <dbReference type="ChEBI" id="CHEBI:29035"/>
        <label>1</label>
    </ligand>
</feature>
<feature type="binding site" evidence="7">
    <location>
        <position position="274"/>
    </location>
    <ligand>
        <name>Mn(2+)</name>
        <dbReference type="ChEBI" id="CHEBI:29035"/>
        <label>2</label>
    </ligand>
</feature>
<evidence type="ECO:0000256" key="6">
    <source>
        <dbReference type="ARBA" id="ARBA00022801"/>
    </source>
</evidence>
<dbReference type="GO" id="GO:0005737">
    <property type="term" value="C:cytoplasm"/>
    <property type="evidence" value="ECO:0007669"/>
    <property type="project" value="UniProtKB-SubCell"/>
</dbReference>
<reference evidence="9" key="2">
    <citation type="journal article" date="2012" name="PLoS ONE">
        <title>A Deeply Branching Thermophilic Bacterium with an Ancient Acetyl-CoA Pathway Dominates a Subsurface Ecosystem.</title>
        <authorList>
            <person name="Takami H."/>
            <person name="Noguchi H."/>
            <person name="Takaki Y."/>
            <person name="Uchiyama I."/>
            <person name="Toyoda A."/>
            <person name="Nishi S."/>
            <person name="Chee G.-J."/>
            <person name="Arai W."/>
            <person name="Nunoura T."/>
            <person name="Itoh T."/>
            <person name="Hattori M."/>
            <person name="Takai K."/>
        </authorList>
    </citation>
    <scope>NUCLEOTIDE SEQUENCE</scope>
</reference>
<dbReference type="CDD" id="cd00433">
    <property type="entry name" value="Peptidase_M17"/>
    <property type="match status" value="1"/>
</dbReference>
<protein>
    <recommendedName>
        <fullName evidence="7">Probable cytosol aminopeptidase</fullName>
        <ecNumber evidence="7">3.4.11.1</ecNumber>
    </recommendedName>
    <alternativeName>
        <fullName evidence="7">Leucine aminopeptidase</fullName>
        <shortName evidence="7">LAP</shortName>
        <ecNumber evidence="7">3.4.11.10</ecNumber>
    </alternativeName>
    <alternativeName>
        <fullName evidence="7">Leucyl aminopeptidase</fullName>
    </alternativeName>
</protein>
<organism evidence="9">
    <name type="scientific">uncultured delta proteobacterium</name>
    <dbReference type="NCBI Taxonomy" id="34034"/>
    <lineage>
        <taxon>Bacteria</taxon>
        <taxon>Deltaproteobacteria</taxon>
        <taxon>environmental samples</taxon>
    </lineage>
</organism>
<feature type="binding site" evidence="7">
    <location>
        <position position="351"/>
    </location>
    <ligand>
        <name>Mn(2+)</name>
        <dbReference type="ChEBI" id="CHEBI:29035"/>
        <label>1</label>
    </ligand>
</feature>
<comment type="cofactor">
    <cofactor evidence="7">
        <name>Mn(2+)</name>
        <dbReference type="ChEBI" id="CHEBI:29035"/>
    </cofactor>
    <text evidence="7">Binds 2 manganese ions per subunit.</text>
</comment>
<comment type="catalytic activity">
    <reaction evidence="1 7">
        <text>Release of an N-terminal amino acid, Xaa-|-Yaa-, in which Xaa is preferably Leu, but may be other amino acids including Pro although not Arg or Lys, and Yaa may be Pro. Amino acid amides and methyl esters are also readily hydrolyzed, but rates on arylamides are exceedingly low.</text>
        <dbReference type="EC" id="3.4.11.1"/>
    </reaction>
</comment>
<dbReference type="AlphaFoldDB" id="H5SLM7"/>
<dbReference type="PRINTS" id="PR00481">
    <property type="entry name" value="LAMNOPPTDASE"/>
</dbReference>
<dbReference type="Pfam" id="PF02789">
    <property type="entry name" value="Peptidase_M17_N"/>
    <property type="match status" value="1"/>
</dbReference>
<evidence type="ECO:0000256" key="4">
    <source>
        <dbReference type="ARBA" id="ARBA00022438"/>
    </source>
</evidence>
<dbReference type="InterPro" id="IPR000819">
    <property type="entry name" value="Peptidase_M17_C"/>
</dbReference>
<dbReference type="Gene3D" id="3.40.220.10">
    <property type="entry name" value="Leucine Aminopeptidase, subunit E, domain 1"/>
    <property type="match status" value="1"/>
</dbReference>
<comment type="catalytic activity">
    <reaction evidence="2 7">
        <text>Release of an N-terminal amino acid, preferentially leucine, but not glutamic or aspartic acids.</text>
        <dbReference type="EC" id="3.4.11.10"/>
    </reaction>
</comment>
<comment type="subcellular location">
    <subcellularLocation>
        <location evidence="7">Cytoplasm</location>
    </subcellularLocation>
</comment>
<reference evidence="9" key="1">
    <citation type="journal article" date="2005" name="Environ. Microbiol.">
        <title>Genetic and functional properties of uncultivated thermophilic crenarchaeotes from a subsurface gold mine as revealed by analysis of genome fragments.</title>
        <authorList>
            <person name="Nunoura T."/>
            <person name="Hirayama H."/>
            <person name="Takami H."/>
            <person name="Oida H."/>
            <person name="Nishi S."/>
            <person name="Shimamura S."/>
            <person name="Suzuki Y."/>
            <person name="Inagaki F."/>
            <person name="Takai K."/>
            <person name="Nealson K.H."/>
            <person name="Horikoshi K."/>
        </authorList>
    </citation>
    <scope>NUCLEOTIDE SEQUENCE</scope>
</reference>
<dbReference type="HAMAP" id="MF_00181">
    <property type="entry name" value="Cytosol_peptidase_M17"/>
    <property type="match status" value="1"/>
</dbReference>
<accession>H5SLM7</accession>
<dbReference type="EC" id="3.4.11.10" evidence="7"/>
<evidence type="ECO:0000259" key="8">
    <source>
        <dbReference type="PROSITE" id="PS00631"/>
    </source>
</evidence>
<evidence type="ECO:0000256" key="2">
    <source>
        <dbReference type="ARBA" id="ARBA00000967"/>
    </source>
</evidence>
<feature type="domain" description="Cytosol aminopeptidase" evidence="8">
    <location>
        <begin position="349"/>
        <end position="356"/>
    </location>
</feature>
<dbReference type="SUPFAM" id="SSF52949">
    <property type="entry name" value="Macro domain-like"/>
    <property type="match status" value="1"/>
</dbReference>
<proteinExistence type="inferred from homology"/>
<dbReference type="EC" id="3.4.11.1" evidence="7"/>
<dbReference type="PANTHER" id="PTHR11963:SF23">
    <property type="entry name" value="CYTOSOL AMINOPEPTIDASE"/>
    <property type="match status" value="1"/>
</dbReference>